<organism evidence="1 2">
    <name type="scientific">Methanospirillum hungatei JF-1 (strain ATCC 27890 / DSM 864 / NBRC 100397 / JF-1)</name>
    <dbReference type="NCBI Taxonomy" id="323259"/>
    <lineage>
        <taxon>Archaea</taxon>
        <taxon>Methanobacteriati</taxon>
        <taxon>Methanobacteriota</taxon>
        <taxon>Stenosarchaea group</taxon>
        <taxon>Methanomicrobia</taxon>
        <taxon>Methanomicrobiales</taxon>
        <taxon>Methanospirillaceae</taxon>
        <taxon>Methanospirillum</taxon>
    </lineage>
</organism>
<keyword evidence="2" id="KW-1185">Reference proteome</keyword>
<dbReference type="STRING" id="323259.Mhun_1389"/>
<evidence type="ECO:0000313" key="2">
    <source>
        <dbReference type="Proteomes" id="UP000001941"/>
    </source>
</evidence>
<dbReference type="InParanoid" id="Q2FM01"/>
<dbReference type="EMBL" id="CP000254">
    <property type="protein sequence ID" value="ABD41127.1"/>
    <property type="molecule type" value="Genomic_DNA"/>
</dbReference>
<dbReference type="RefSeq" id="WP_011448396.1">
    <property type="nucleotide sequence ID" value="NC_007796.1"/>
</dbReference>
<evidence type="ECO:0000313" key="1">
    <source>
        <dbReference type="EMBL" id="ABD41127.1"/>
    </source>
</evidence>
<dbReference type="EnsemblBacteria" id="ABD41127">
    <property type="protein sequence ID" value="ABD41127"/>
    <property type="gene ID" value="Mhun_1389"/>
</dbReference>
<reference evidence="2" key="1">
    <citation type="journal article" date="2016" name="Stand. Genomic Sci.">
        <title>Complete genome sequence of Methanospirillum hungatei type strain JF1.</title>
        <authorList>
            <person name="Gunsalus R.P."/>
            <person name="Cook L.E."/>
            <person name="Crable B."/>
            <person name="Rohlin L."/>
            <person name="McDonald E."/>
            <person name="Mouttaki H."/>
            <person name="Sieber J.R."/>
            <person name="Poweleit N."/>
            <person name="Zhou H."/>
            <person name="Lapidus A.L."/>
            <person name="Daligault H.E."/>
            <person name="Land M."/>
            <person name="Gilna P."/>
            <person name="Ivanova N."/>
            <person name="Kyrpides N."/>
            <person name="Culley D.E."/>
            <person name="McInerney M.J."/>
        </authorList>
    </citation>
    <scope>NUCLEOTIDE SEQUENCE [LARGE SCALE GENOMIC DNA]</scope>
    <source>
        <strain evidence="2">ATCC 27890 / DSM 864 / NBRC 100397 / JF-1</strain>
    </source>
</reference>
<gene>
    <name evidence="1" type="ordered locus">Mhun_1389</name>
</gene>
<dbReference type="KEGG" id="mhu:Mhun_1389"/>
<accession>Q2FM01</accession>
<name>Q2FM01_METHJ</name>
<sequence>MSWPDGREMSIFDGLPGSVIASKISDVADGTQTNNEYELYIWIDPSTTVDIEVWGAVYKGLNDQKDIFDRLGCTPSYAERQSDMEKFAESEVIRLGKLIYGRLKGEDTTKKTRDYGELIWTLRYYLPSQFGKYSDEVLYKALVANETGVLGPDRGITYALKDNMMWDISAFKDNLTREIPDWQGSLVDEAGQNIVGKEIEDAMGVMDSAQSYLTVVDAGLGYESGIALPEFGPIYGLIGMYRELEKKMRFYRDNIVIPDIADEIYFKYKKNRAELKSPSEAFDDAIYGSDKYYELRSYPVFAQWSSEDLDLVLAERFEQRYHTEELLDLRVYMLEHYDLFIKGIIWQYHEKLNRLERTCQEIVDGKIKVDVPYEAYKIEKWWYLPDELRGI</sequence>
<proteinExistence type="predicted"/>
<dbReference type="GeneID" id="3923899"/>
<protein>
    <submittedName>
        <fullName evidence="1">Uncharacterized protein</fullName>
    </submittedName>
</protein>
<dbReference type="HOGENOM" id="CLU_705172_0_0_2"/>
<dbReference type="OrthoDB" id="378392at2157"/>
<dbReference type="AlphaFoldDB" id="Q2FM01"/>
<dbReference type="Proteomes" id="UP000001941">
    <property type="component" value="Chromosome"/>
</dbReference>